<sequence length="358" mass="41859">MSLIVLVTKYYHVANESHDWMGQPDDINTVIFKKKPNIYVIQPDGYANFSELKKGHYKFDNSKFESFLVGENFKLYNDFRSNYVPTVYSNSSIFGMKHHYYKAQSNEENETYNFRQDIIGENPVLDILKANNYKNHLFLQEPYFILGGIGLGYDYCNINANEVSYFSNGFDMDKNIKQEFESHIVNNKSSNNFYFIEKIKPWHISNNKRQSLGRDKEREAYLNRLVEVNTWLIDMVTIINKNDPNSLIVIIADHGGFVGYDYELESRTKNLDRDLVHSVFTSALAIKWPDNDIPDYDNRLKSSVNLFRIMFSYLSNNDSYLQNLQEDKSYLIIEEGAPNGVYEVIDDIGEVVFKSYEK</sequence>
<dbReference type="Gene3D" id="3.40.720.10">
    <property type="entry name" value="Alkaline Phosphatase, subunit A"/>
    <property type="match status" value="1"/>
</dbReference>
<evidence type="ECO:0000313" key="2">
    <source>
        <dbReference type="Proteomes" id="UP001597548"/>
    </source>
</evidence>
<evidence type="ECO:0008006" key="3">
    <source>
        <dbReference type="Google" id="ProtNLM"/>
    </source>
</evidence>
<comment type="caution">
    <text evidence="1">The sequence shown here is derived from an EMBL/GenBank/DDBJ whole genome shotgun (WGS) entry which is preliminary data.</text>
</comment>
<protein>
    <recommendedName>
        <fullName evidence="3">Sulfatase N-terminal domain-containing protein</fullName>
    </recommendedName>
</protein>
<reference evidence="2" key="1">
    <citation type="journal article" date="2019" name="Int. J. Syst. Evol. Microbiol.">
        <title>The Global Catalogue of Microorganisms (GCM) 10K type strain sequencing project: providing services to taxonomists for standard genome sequencing and annotation.</title>
        <authorList>
            <consortium name="The Broad Institute Genomics Platform"/>
            <consortium name="The Broad Institute Genome Sequencing Center for Infectious Disease"/>
            <person name="Wu L."/>
            <person name="Ma J."/>
        </authorList>
    </citation>
    <scope>NUCLEOTIDE SEQUENCE [LARGE SCALE GENOMIC DNA]</scope>
    <source>
        <strain evidence="2">KCTC 32514</strain>
    </source>
</reference>
<dbReference type="InterPro" id="IPR017850">
    <property type="entry name" value="Alkaline_phosphatase_core_sf"/>
</dbReference>
<name>A0ABW5ZVA8_9FLAO</name>
<proteinExistence type="predicted"/>
<dbReference type="SUPFAM" id="SSF53649">
    <property type="entry name" value="Alkaline phosphatase-like"/>
    <property type="match status" value="1"/>
</dbReference>
<accession>A0ABW5ZVA8</accession>
<dbReference type="RefSeq" id="WP_194509254.1">
    <property type="nucleotide sequence ID" value="NZ_JADILU010000007.1"/>
</dbReference>
<keyword evidence="2" id="KW-1185">Reference proteome</keyword>
<gene>
    <name evidence="1" type="ORF">ACFS29_09440</name>
</gene>
<dbReference type="EMBL" id="JBHUOS010000008">
    <property type="protein sequence ID" value="MFD2915861.1"/>
    <property type="molecule type" value="Genomic_DNA"/>
</dbReference>
<evidence type="ECO:0000313" key="1">
    <source>
        <dbReference type="EMBL" id="MFD2915861.1"/>
    </source>
</evidence>
<dbReference type="Proteomes" id="UP001597548">
    <property type="component" value="Unassembled WGS sequence"/>
</dbReference>
<organism evidence="1 2">
    <name type="scientific">Psychroserpens luteus</name>
    <dbReference type="NCBI Taxonomy" id="1434066"/>
    <lineage>
        <taxon>Bacteria</taxon>
        <taxon>Pseudomonadati</taxon>
        <taxon>Bacteroidota</taxon>
        <taxon>Flavobacteriia</taxon>
        <taxon>Flavobacteriales</taxon>
        <taxon>Flavobacteriaceae</taxon>
        <taxon>Psychroserpens</taxon>
    </lineage>
</organism>